<name>A0A8S1QKF0_PARPR</name>
<evidence type="ECO:0000256" key="1">
    <source>
        <dbReference type="SAM" id="Coils"/>
    </source>
</evidence>
<dbReference type="OMA" id="CKSSFEL"/>
<gene>
    <name evidence="2" type="ORF">PPRIM_AZ9-3.1.T1650090</name>
</gene>
<comment type="caution">
    <text evidence="2">The sequence shown here is derived from an EMBL/GenBank/DDBJ whole genome shotgun (WGS) entry which is preliminary data.</text>
</comment>
<protein>
    <submittedName>
        <fullName evidence="2">Uncharacterized protein</fullName>
    </submittedName>
</protein>
<organism evidence="2 3">
    <name type="scientific">Paramecium primaurelia</name>
    <dbReference type="NCBI Taxonomy" id="5886"/>
    <lineage>
        <taxon>Eukaryota</taxon>
        <taxon>Sar</taxon>
        <taxon>Alveolata</taxon>
        <taxon>Ciliophora</taxon>
        <taxon>Intramacronucleata</taxon>
        <taxon>Oligohymenophorea</taxon>
        <taxon>Peniculida</taxon>
        <taxon>Parameciidae</taxon>
        <taxon>Paramecium</taxon>
    </lineage>
</organism>
<dbReference type="EMBL" id="CAJJDM010000172">
    <property type="protein sequence ID" value="CAD8115654.1"/>
    <property type="molecule type" value="Genomic_DNA"/>
</dbReference>
<evidence type="ECO:0000313" key="2">
    <source>
        <dbReference type="EMBL" id="CAD8115654.1"/>
    </source>
</evidence>
<reference evidence="2" key="1">
    <citation type="submission" date="2021-01" db="EMBL/GenBank/DDBJ databases">
        <authorList>
            <consortium name="Genoscope - CEA"/>
            <person name="William W."/>
        </authorList>
    </citation>
    <scope>NUCLEOTIDE SEQUENCE</scope>
</reference>
<keyword evidence="1" id="KW-0175">Coiled coil</keyword>
<dbReference type="AlphaFoldDB" id="A0A8S1QKF0"/>
<sequence length="321" mass="38162">MNYYEYKLDVDDVYQCQQLIDMIQKLRIQVNKEADEIEKLINLKIQECFKLRDQYKLEQYEQIFYNNDLITFENQFNNLTKQSLNILFTTDNKLEYIKTDHFKFLNIQPAIMKLKEIIQQLSFNFDIAKRMIFGKNPINNANIAIKEIWKHQTIAKNGDKFKTFTFKKNQGFAEVFLCKSSFELKGIFHAQLFTGINHEGKKFDCQKDIHCLQFSIHEGLDLSSYYYRQELELNHQILTQKDQNYQIMLNQSILIKKGVIYTISLIPITNQNFSTYMYTGKQGENQQYLKFLDKHIDLIDQIIIAQQQSNQSPIPGFMINI</sequence>
<keyword evidence="3" id="KW-1185">Reference proteome</keyword>
<dbReference type="Proteomes" id="UP000688137">
    <property type="component" value="Unassembled WGS sequence"/>
</dbReference>
<accession>A0A8S1QKF0</accession>
<evidence type="ECO:0000313" key="3">
    <source>
        <dbReference type="Proteomes" id="UP000688137"/>
    </source>
</evidence>
<feature type="coiled-coil region" evidence="1">
    <location>
        <begin position="16"/>
        <end position="43"/>
    </location>
</feature>
<proteinExistence type="predicted"/>